<dbReference type="InterPro" id="IPR016032">
    <property type="entry name" value="Sig_transdc_resp-reg_C-effctor"/>
</dbReference>
<dbReference type="STRING" id="1176587.A8C56_07770"/>
<dbReference type="SUPFAM" id="SSF46894">
    <property type="entry name" value="C-terminal effector domain of the bipartite response regulators"/>
    <property type="match status" value="1"/>
</dbReference>
<name>A0A1A9I1F2_9BACT</name>
<dbReference type="AlphaFoldDB" id="A0A1A9I1F2"/>
<feature type="domain" description="HTH luxR-type" evidence="1">
    <location>
        <begin position="1"/>
        <end position="47"/>
    </location>
</feature>
<dbReference type="Pfam" id="PF00196">
    <property type="entry name" value="GerE"/>
    <property type="match status" value="1"/>
</dbReference>
<dbReference type="GO" id="GO:0003677">
    <property type="term" value="F:DNA binding"/>
    <property type="evidence" value="ECO:0007669"/>
    <property type="project" value="InterPro"/>
</dbReference>
<proteinExistence type="predicted"/>
<protein>
    <recommendedName>
        <fullName evidence="1">HTH luxR-type domain-containing protein</fullName>
    </recommendedName>
</protein>
<evidence type="ECO:0000259" key="1">
    <source>
        <dbReference type="PROSITE" id="PS50043"/>
    </source>
</evidence>
<organism evidence="2 3">
    <name type="scientific">Niabella ginsenosidivorans</name>
    <dbReference type="NCBI Taxonomy" id="1176587"/>
    <lineage>
        <taxon>Bacteria</taxon>
        <taxon>Pseudomonadati</taxon>
        <taxon>Bacteroidota</taxon>
        <taxon>Chitinophagia</taxon>
        <taxon>Chitinophagales</taxon>
        <taxon>Chitinophagaceae</taxon>
        <taxon>Niabella</taxon>
    </lineage>
</organism>
<evidence type="ECO:0000313" key="3">
    <source>
        <dbReference type="Proteomes" id="UP000077667"/>
    </source>
</evidence>
<dbReference type="GO" id="GO:0006355">
    <property type="term" value="P:regulation of DNA-templated transcription"/>
    <property type="evidence" value="ECO:0007669"/>
    <property type="project" value="InterPro"/>
</dbReference>
<sequence>MYGVVIKEAAYLLGLSTHTVKSYYKNIIKKFNVNRTADLIVFAIKMDSIASQNNREPFNHNFICSAGCRTCR</sequence>
<evidence type="ECO:0000313" key="2">
    <source>
        <dbReference type="EMBL" id="ANH80889.1"/>
    </source>
</evidence>
<accession>A0A1A9I1F2</accession>
<dbReference type="RefSeq" id="WP_067754153.1">
    <property type="nucleotide sequence ID" value="NZ_CP015772.1"/>
</dbReference>
<reference evidence="2 3" key="1">
    <citation type="submission" date="2016-05" db="EMBL/GenBank/DDBJ databases">
        <title>Niabella ginsenosidivorans BS26 whole genome sequencing.</title>
        <authorList>
            <person name="Im W.T."/>
            <person name="Siddiqi M.Z."/>
        </authorList>
    </citation>
    <scope>NUCLEOTIDE SEQUENCE [LARGE SCALE GENOMIC DNA]</scope>
    <source>
        <strain evidence="2 3">BS26</strain>
    </source>
</reference>
<dbReference type="EMBL" id="CP015772">
    <property type="protein sequence ID" value="ANH80889.1"/>
    <property type="molecule type" value="Genomic_DNA"/>
</dbReference>
<dbReference type="PROSITE" id="PS50043">
    <property type="entry name" value="HTH_LUXR_2"/>
    <property type="match status" value="1"/>
</dbReference>
<dbReference type="KEGG" id="nia:A8C56_07770"/>
<dbReference type="InterPro" id="IPR000792">
    <property type="entry name" value="Tscrpt_reg_LuxR_C"/>
</dbReference>
<dbReference type="Proteomes" id="UP000077667">
    <property type="component" value="Chromosome"/>
</dbReference>
<gene>
    <name evidence="2" type="ORF">A8C56_07770</name>
</gene>
<dbReference type="InterPro" id="IPR036388">
    <property type="entry name" value="WH-like_DNA-bd_sf"/>
</dbReference>
<dbReference type="Gene3D" id="1.10.10.10">
    <property type="entry name" value="Winged helix-like DNA-binding domain superfamily/Winged helix DNA-binding domain"/>
    <property type="match status" value="1"/>
</dbReference>
<dbReference type="OrthoDB" id="9797341at2"/>
<keyword evidence="3" id="KW-1185">Reference proteome</keyword>